<evidence type="ECO:0000313" key="9">
    <source>
        <dbReference type="EMBL" id="CAF1231135.1"/>
    </source>
</evidence>
<protein>
    <recommendedName>
        <fullName evidence="7">EF-hand domain-containing protein</fullName>
    </recommendedName>
</protein>
<dbReference type="Proteomes" id="UP000677228">
    <property type="component" value="Unassembled WGS sequence"/>
</dbReference>
<gene>
    <name evidence="8" type="ORF">GPM918_LOCUS10907</name>
    <name evidence="9" type="ORF">OVA965_LOCUS25383</name>
    <name evidence="10" type="ORF">SRO942_LOCUS10908</name>
    <name evidence="11" type="ORF">TMI583_LOCUS26111</name>
</gene>
<evidence type="ECO:0000256" key="3">
    <source>
        <dbReference type="ARBA" id="ARBA00022723"/>
    </source>
</evidence>
<feature type="domain" description="EF-hand" evidence="7">
    <location>
        <begin position="61"/>
        <end position="96"/>
    </location>
</feature>
<evidence type="ECO:0000313" key="12">
    <source>
        <dbReference type="Proteomes" id="UP000663829"/>
    </source>
</evidence>
<reference evidence="8" key="1">
    <citation type="submission" date="2021-02" db="EMBL/GenBank/DDBJ databases">
        <authorList>
            <person name="Nowell W R."/>
        </authorList>
    </citation>
    <scope>NUCLEOTIDE SEQUENCE</scope>
</reference>
<dbReference type="PROSITE" id="PS50222">
    <property type="entry name" value="EF_HAND_2"/>
    <property type="match status" value="1"/>
</dbReference>
<evidence type="ECO:0000256" key="1">
    <source>
        <dbReference type="ARBA" id="ARBA00006049"/>
    </source>
</evidence>
<keyword evidence="5" id="KW-0106">Calcium</keyword>
<dbReference type="Proteomes" id="UP000682733">
    <property type="component" value="Unassembled WGS sequence"/>
</dbReference>
<evidence type="ECO:0000256" key="6">
    <source>
        <dbReference type="ARBA" id="ARBA00023288"/>
    </source>
</evidence>
<dbReference type="SUPFAM" id="SSF47473">
    <property type="entry name" value="EF-hand"/>
    <property type="match status" value="1"/>
</dbReference>
<keyword evidence="2" id="KW-0519">Myristate</keyword>
<evidence type="ECO:0000256" key="4">
    <source>
        <dbReference type="ARBA" id="ARBA00022737"/>
    </source>
</evidence>
<dbReference type="OrthoDB" id="191686at2759"/>
<evidence type="ECO:0000256" key="5">
    <source>
        <dbReference type="ARBA" id="ARBA00022837"/>
    </source>
</evidence>
<dbReference type="InterPro" id="IPR028846">
    <property type="entry name" value="Recoverin"/>
</dbReference>
<dbReference type="AlphaFoldDB" id="A0A814CKV1"/>
<dbReference type="PANTHER" id="PTHR23055">
    <property type="entry name" value="CALCIUM BINDING PROTEINS"/>
    <property type="match status" value="1"/>
</dbReference>
<keyword evidence="6" id="KW-0449">Lipoprotein</keyword>
<dbReference type="EMBL" id="CAJOBA010037278">
    <property type="protein sequence ID" value="CAF4039202.1"/>
    <property type="molecule type" value="Genomic_DNA"/>
</dbReference>
<dbReference type="InterPro" id="IPR002048">
    <property type="entry name" value="EF_hand_dom"/>
</dbReference>
<evidence type="ECO:0000313" key="10">
    <source>
        <dbReference type="EMBL" id="CAF3720949.1"/>
    </source>
</evidence>
<dbReference type="InterPro" id="IPR018247">
    <property type="entry name" value="EF_Hand_1_Ca_BS"/>
</dbReference>
<comment type="similarity">
    <text evidence="1">Belongs to the recoverin family.</text>
</comment>
<sequence>MGNSQVPYVFTEKDIVILQKLTGKSKSDIQEWYNDFTKNCRNGYLEFDEFLTGYILTTDGSALDKIGYAFDVYDVNDNEVIEKKEARKIIRLLFKITNMSENDVENYTETVMLSFDIDRDKAISRKEFIDGCLNDSTLGKMISPFHVY</sequence>
<name>A0A814CKV1_9BILA</name>
<dbReference type="PANTHER" id="PTHR23055:SF178">
    <property type="entry name" value="NEUROCALCIN HOMOLOG"/>
    <property type="match status" value="1"/>
</dbReference>
<keyword evidence="3" id="KW-0479">Metal-binding</keyword>
<dbReference type="InterPro" id="IPR011992">
    <property type="entry name" value="EF-hand-dom_pair"/>
</dbReference>
<keyword evidence="4" id="KW-0677">Repeat</keyword>
<evidence type="ECO:0000313" key="8">
    <source>
        <dbReference type="EMBL" id="CAF0944702.1"/>
    </source>
</evidence>
<dbReference type="EMBL" id="CAJNOQ010002199">
    <property type="protein sequence ID" value="CAF0944702.1"/>
    <property type="molecule type" value="Genomic_DNA"/>
</dbReference>
<dbReference type="Gene3D" id="1.10.238.10">
    <property type="entry name" value="EF-hand"/>
    <property type="match status" value="1"/>
</dbReference>
<dbReference type="PROSITE" id="PS00018">
    <property type="entry name" value="EF_HAND_1"/>
    <property type="match status" value="1"/>
</dbReference>
<dbReference type="EMBL" id="CAJOBC010002199">
    <property type="protein sequence ID" value="CAF3720949.1"/>
    <property type="molecule type" value="Genomic_DNA"/>
</dbReference>
<dbReference type="Proteomes" id="UP000681722">
    <property type="component" value="Unassembled WGS sequence"/>
</dbReference>
<evidence type="ECO:0000259" key="7">
    <source>
        <dbReference type="PROSITE" id="PS50222"/>
    </source>
</evidence>
<dbReference type="GO" id="GO:0005509">
    <property type="term" value="F:calcium ion binding"/>
    <property type="evidence" value="ECO:0007669"/>
    <property type="project" value="InterPro"/>
</dbReference>
<evidence type="ECO:0000256" key="2">
    <source>
        <dbReference type="ARBA" id="ARBA00022707"/>
    </source>
</evidence>
<dbReference type="Proteomes" id="UP000663829">
    <property type="component" value="Unassembled WGS sequence"/>
</dbReference>
<organism evidence="8 12">
    <name type="scientific">Didymodactylos carnosus</name>
    <dbReference type="NCBI Taxonomy" id="1234261"/>
    <lineage>
        <taxon>Eukaryota</taxon>
        <taxon>Metazoa</taxon>
        <taxon>Spiralia</taxon>
        <taxon>Gnathifera</taxon>
        <taxon>Rotifera</taxon>
        <taxon>Eurotatoria</taxon>
        <taxon>Bdelloidea</taxon>
        <taxon>Philodinida</taxon>
        <taxon>Philodinidae</taxon>
        <taxon>Didymodactylos</taxon>
    </lineage>
</organism>
<proteinExistence type="inferred from homology"/>
<comment type="caution">
    <text evidence="8">The sequence shown here is derived from an EMBL/GenBank/DDBJ whole genome shotgun (WGS) entry which is preliminary data.</text>
</comment>
<dbReference type="EMBL" id="CAJNOK010015732">
    <property type="protein sequence ID" value="CAF1231135.1"/>
    <property type="molecule type" value="Genomic_DNA"/>
</dbReference>
<keyword evidence="12" id="KW-1185">Reference proteome</keyword>
<evidence type="ECO:0000313" key="11">
    <source>
        <dbReference type="EMBL" id="CAF4039202.1"/>
    </source>
</evidence>
<accession>A0A814CKV1</accession>